<keyword evidence="3 6" id="KW-0238">DNA-binding</keyword>
<protein>
    <submittedName>
        <fullName evidence="6">DNA-binding transcriptional LysR family regulator</fullName>
    </submittedName>
</protein>
<dbReference type="InterPro" id="IPR036390">
    <property type="entry name" value="WH_DNA-bd_sf"/>
</dbReference>
<evidence type="ECO:0000256" key="2">
    <source>
        <dbReference type="ARBA" id="ARBA00023015"/>
    </source>
</evidence>
<dbReference type="PROSITE" id="PS50931">
    <property type="entry name" value="HTH_LYSR"/>
    <property type="match status" value="1"/>
</dbReference>
<evidence type="ECO:0000256" key="1">
    <source>
        <dbReference type="ARBA" id="ARBA00009437"/>
    </source>
</evidence>
<dbReference type="GO" id="GO:0003700">
    <property type="term" value="F:DNA-binding transcription factor activity"/>
    <property type="evidence" value="ECO:0007669"/>
    <property type="project" value="InterPro"/>
</dbReference>
<evidence type="ECO:0000313" key="7">
    <source>
        <dbReference type="Proteomes" id="UP000544872"/>
    </source>
</evidence>
<dbReference type="Gene3D" id="1.10.10.10">
    <property type="entry name" value="Winged helix-like DNA-binding domain superfamily/Winged helix DNA-binding domain"/>
    <property type="match status" value="1"/>
</dbReference>
<dbReference type="EMBL" id="JACIIX010000012">
    <property type="protein sequence ID" value="MBB6211667.1"/>
    <property type="molecule type" value="Genomic_DNA"/>
</dbReference>
<dbReference type="GO" id="GO:0043565">
    <property type="term" value="F:sequence-specific DNA binding"/>
    <property type="evidence" value="ECO:0007669"/>
    <property type="project" value="TreeGrafter"/>
</dbReference>
<reference evidence="6 7" key="1">
    <citation type="submission" date="2020-08" db="EMBL/GenBank/DDBJ databases">
        <title>Genomic Encyclopedia of Type Strains, Phase IV (KMG-IV): sequencing the most valuable type-strain genomes for metagenomic binning, comparative biology and taxonomic classification.</title>
        <authorList>
            <person name="Goeker M."/>
        </authorList>
    </citation>
    <scope>NUCLEOTIDE SEQUENCE [LARGE SCALE GENOMIC DNA]</scope>
    <source>
        <strain evidence="6 7">DSM 11590</strain>
    </source>
</reference>
<dbReference type="InterPro" id="IPR000847">
    <property type="entry name" value="LysR_HTH_N"/>
</dbReference>
<dbReference type="Proteomes" id="UP000544872">
    <property type="component" value="Unassembled WGS sequence"/>
</dbReference>
<dbReference type="GO" id="GO:0006351">
    <property type="term" value="P:DNA-templated transcription"/>
    <property type="evidence" value="ECO:0007669"/>
    <property type="project" value="TreeGrafter"/>
</dbReference>
<dbReference type="Pfam" id="PF00126">
    <property type="entry name" value="HTH_1"/>
    <property type="match status" value="1"/>
</dbReference>
<dbReference type="PRINTS" id="PR00039">
    <property type="entry name" value="HTHLYSR"/>
</dbReference>
<feature type="domain" description="HTH lysR-type" evidence="5">
    <location>
        <begin position="6"/>
        <end position="63"/>
    </location>
</feature>
<dbReference type="RefSeq" id="WP_184264638.1">
    <property type="nucleotide sequence ID" value="NZ_JACIIX010000012.1"/>
</dbReference>
<organism evidence="6 7">
    <name type="scientific">Novispirillum itersonii</name>
    <name type="common">Aquaspirillum itersonii</name>
    <dbReference type="NCBI Taxonomy" id="189"/>
    <lineage>
        <taxon>Bacteria</taxon>
        <taxon>Pseudomonadati</taxon>
        <taxon>Pseudomonadota</taxon>
        <taxon>Alphaproteobacteria</taxon>
        <taxon>Rhodospirillales</taxon>
        <taxon>Novispirillaceae</taxon>
        <taxon>Novispirillum</taxon>
    </lineage>
</organism>
<evidence type="ECO:0000256" key="4">
    <source>
        <dbReference type="ARBA" id="ARBA00023163"/>
    </source>
</evidence>
<dbReference type="Gene3D" id="3.40.190.10">
    <property type="entry name" value="Periplasmic binding protein-like II"/>
    <property type="match status" value="2"/>
</dbReference>
<evidence type="ECO:0000313" key="6">
    <source>
        <dbReference type="EMBL" id="MBB6211667.1"/>
    </source>
</evidence>
<keyword evidence="7" id="KW-1185">Reference proteome</keyword>
<evidence type="ECO:0000256" key="3">
    <source>
        <dbReference type="ARBA" id="ARBA00023125"/>
    </source>
</evidence>
<keyword evidence="4" id="KW-0804">Transcription</keyword>
<dbReference type="InterPro" id="IPR005119">
    <property type="entry name" value="LysR_subst-bd"/>
</dbReference>
<dbReference type="InterPro" id="IPR036388">
    <property type="entry name" value="WH-like_DNA-bd_sf"/>
</dbReference>
<dbReference type="PANTHER" id="PTHR30537:SF74">
    <property type="entry name" value="HTH-TYPE TRANSCRIPTIONAL REGULATOR TRPI"/>
    <property type="match status" value="1"/>
</dbReference>
<dbReference type="InterPro" id="IPR058163">
    <property type="entry name" value="LysR-type_TF_proteobact-type"/>
</dbReference>
<dbReference type="SUPFAM" id="SSF53850">
    <property type="entry name" value="Periplasmic binding protein-like II"/>
    <property type="match status" value="1"/>
</dbReference>
<comment type="similarity">
    <text evidence="1">Belongs to the LysR transcriptional regulatory family.</text>
</comment>
<accession>A0A7X0DPV1</accession>
<gene>
    <name evidence="6" type="ORF">FHS48_003108</name>
</gene>
<dbReference type="Pfam" id="PF03466">
    <property type="entry name" value="LysR_substrate"/>
    <property type="match status" value="1"/>
</dbReference>
<dbReference type="PANTHER" id="PTHR30537">
    <property type="entry name" value="HTH-TYPE TRANSCRIPTIONAL REGULATOR"/>
    <property type="match status" value="1"/>
</dbReference>
<sequence>MARDLPPLAPLVAVEAAARHGSFTKAADSLNLTHGAVSRAVQQAEQALGVALFRRHNRRVSLTPEGRILAGCLDRIFTDLRQTCARLRHPSTLAVSCEPTLTMRWLMPHLPDFSALHPGITVHLATGGGPIDLSLTGVDVAIRRADFGLPGSAVIRPLGAEQVGVVCNPAAWERWGGDLRTAPRLHTRTRPQGWADWSRHSGTPLPPAEAEQVFDHFSFSLQAAVAGLGVAIGPLPLVVDDLAAGVLIAPFGFCPGGADYVALLADDPPPGSPVERFLGWLEQTLPTA</sequence>
<proteinExistence type="inferred from homology"/>
<keyword evidence="2" id="KW-0805">Transcription regulation</keyword>
<dbReference type="AlphaFoldDB" id="A0A7X0DPV1"/>
<name>A0A7X0DPV1_NOVIT</name>
<evidence type="ECO:0000259" key="5">
    <source>
        <dbReference type="PROSITE" id="PS50931"/>
    </source>
</evidence>
<dbReference type="SUPFAM" id="SSF46785">
    <property type="entry name" value="Winged helix' DNA-binding domain"/>
    <property type="match status" value="1"/>
</dbReference>
<comment type="caution">
    <text evidence="6">The sequence shown here is derived from an EMBL/GenBank/DDBJ whole genome shotgun (WGS) entry which is preliminary data.</text>
</comment>